<reference evidence="3" key="1">
    <citation type="submission" date="2022-05" db="EMBL/GenBank/DDBJ databases">
        <authorList>
            <person name="Park J.-S."/>
        </authorList>
    </citation>
    <scope>NUCLEOTIDE SEQUENCE</scope>
    <source>
        <strain evidence="3">2012CJ34-3</strain>
    </source>
</reference>
<feature type="domain" description="Transglutaminase-like" evidence="1">
    <location>
        <begin position="299"/>
        <end position="369"/>
    </location>
</feature>
<name>A0ABT0QG23_9FLAO</name>
<gene>
    <name evidence="3" type="ORF">M3P09_11200</name>
</gene>
<evidence type="ECO:0000313" key="4">
    <source>
        <dbReference type="Proteomes" id="UP001165381"/>
    </source>
</evidence>
<dbReference type="InterPro" id="IPR024618">
    <property type="entry name" value="DUF3857"/>
</dbReference>
<comment type="caution">
    <text evidence="3">The sequence shown here is derived from an EMBL/GenBank/DDBJ whole genome shotgun (WGS) entry which is preliminary data.</text>
</comment>
<dbReference type="RefSeq" id="WP_249973195.1">
    <property type="nucleotide sequence ID" value="NZ_JAMFLZ010000004.1"/>
</dbReference>
<dbReference type="InterPro" id="IPR002931">
    <property type="entry name" value="Transglutaminase-like"/>
</dbReference>
<dbReference type="Gene3D" id="3.10.620.30">
    <property type="match status" value="1"/>
</dbReference>
<dbReference type="Gene3D" id="2.60.120.1130">
    <property type="match status" value="1"/>
</dbReference>
<dbReference type="Pfam" id="PF12969">
    <property type="entry name" value="DUF3857"/>
    <property type="match status" value="1"/>
</dbReference>
<sequence>MIKKTCLLLFVTSFQILLSQEIEFGKISKEELLEESYPQDKSANAVVLYKHQNTYLSSSVSSIELITEIHERIKIYNKEGFNYATHEVNLFKSGSSNESVRKIKAFTYNIEDGKVVKAALDKDQVFENEVSYNYNQTKFTMPNVKEGSVIEYKYTIRSPFYFSIDEFRFQYDIPIKKLDAELRTPKGYRFNRTNKGYLSFFPKVTTKKDNRLGMDVVLTKYFLNNIPALKEESYVDNIENYRAGVMFELVSIELPGTYPRSYARSWSDVAKTIGNSDDYKHKLDKTNSFKKELENLISETLGDVEKMKLIFKYVKENIKWNGIDGKSFYYGIKKALKEKKGNVADINLTLVAMLRDAGIKANPVIISTKENVTPIFPTVDRLNYVLAYAEISGKKYFMDASDEFSDINLLPIKDYNWKGIYIDNNNLIWKRIDIKEPAQAVSQYSIIATLNEEGEINGTMKSRHSNHSAFEFREAFKNVDEEGFVVNLEEKYDNIEISNYEVKNTDKYDGFVSESFDYYQETGADIINDKIYIQPFSFFRIKENPFKLDERNFPVDFGYPFKKKYMFNISLPEGYILESKPEAIVLKVPNDLGEFKYIPRVNANAIQLVVTFEIKSAKIMTDNYLFLKQFFNQMIIKGKEQIVLTKI</sequence>
<dbReference type="Pfam" id="PF01841">
    <property type="entry name" value="Transglut_core"/>
    <property type="match status" value="1"/>
</dbReference>
<dbReference type="Proteomes" id="UP001165381">
    <property type="component" value="Unassembled WGS sequence"/>
</dbReference>
<organism evidence="3 4">
    <name type="scientific">Jejuia spongiicola</name>
    <dbReference type="NCBI Taxonomy" id="2942207"/>
    <lineage>
        <taxon>Bacteria</taxon>
        <taxon>Pseudomonadati</taxon>
        <taxon>Bacteroidota</taxon>
        <taxon>Flavobacteriia</taxon>
        <taxon>Flavobacteriales</taxon>
        <taxon>Flavobacteriaceae</taxon>
        <taxon>Jejuia</taxon>
    </lineage>
</organism>
<proteinExistence type="predicted"/>
<protein>
    <submittedName>
        <fullName evidence="3">DUF3857 domain-containing protein</fullName>
    </submittedName>
</protein>
<evidence type="ECO:0000259" key="1">
    <source>
        <dbReference type="Pfam" id="PF01841"/>
    </source>
</evidence>
<keyword evidence="4" id="KW-1185">Reference proteome</keyword>
<feature type="domain" description="DUF3857" evidence="2">
    <location>
        <begin position="68"/>
        <end position="197"/>
    </location>
</feature>
<evidence type="ECO:0000313" key="3">
    <source>
        <dbReference type="EMBL" id="MCL6295563.1"/>
    </source>
</evidence>
<accession>A0ABT0QG23</accession>
<dbReference type="Gene3D" id="2.60.40.3140">
    <property type="match status" value="1"/>
</dbReference>
<evidence type="ECO:0000259" key="2">
    <source>
        <dbReference type="Pfam" id="PF12969"/>
    </source>
</evidence>
<dbReference type="EMBL" id="JAMFLZ010000004">
    <property type="protein sequence ID" value="MCL6295563.1"/>
    <property type="molecule type" value="Genomic_DNA"/>
</dbReference>